<gene>
    <name evidence="1" type="ORF">JEPGKGNF_00004</name>
</gene>
<sequence>MIKLEVPDVVTAIGVLGTALKRELFLLDKNILDTKKKLKVFEEC</sequence>
<dbReference type="AlphaFoldDB" id="A0A7G9Z5K8"/>
<reference evidence="1" key="1">
    <citation type="submission" date="2020-06" db="EMBL/GenBank/DDBJ databases">
        <title>Unique genomic features of the anaerobic methanotrophic archaea.</title>
        <authorList>
            <person name="Chadwick G.L."/>
            <person name="Skennerton C.T."/>
            <person name="Laso-Perez R."/>
            <person name="Leu A.O."/>
            <person name="Speth D.R."/>
            <person name="Yu H."/>
            <person name="Morgan-Lang C."/>
            <person name="Hatzenpichler R."/>
            <person name="Goudeau D."/>
            <person name="Malmstrom R."/>
            <person name="Brazelton W.J."/>
            <person name="Woyke T."/>
            <person name="Hallam S.J."/>
            <person name="Tyson G.W."/>
            <person name="Wegener G."/>
            <person name="Boetius A."/>
            <person name="Orphan V."/>
        </authorList>
    </citation>
    <scope>NUCLEOTIDE SEQUENCE</scope>
</reference>
<dbReference type="EMBL" id="MT631618">
    <property type="protein sequence ID" value="QNO55542.1"/>
    <property type="molecule type" value="Genomic_DNA"/>
</dbReference>
<name>A0A7G9Z5K8_9EURY</name>
<evidence type="ECO:0000313" key="1">
    <source>
        <dbReference type="EMBL" id="QNO55542.1"/>
    </source>
</evidence>
<accession>A0A7G9Z5K8</accession>
<proteinExistence type="predicted"/>
<organism evidence="1">
    <name type="scientific">Candidatus Methanophaga sp. ANME-1 ERB7</name>
    <dbReference type="NCBI Taxonomy" id="2759913"/>
    <lineage>
        <taxon>Archaea</taxon>
        <taxon>Methanobacteriati</taxon>
        <taxon>Methanobacteriota</taxon>
        <taxon>Stenosarchaea group</taxon>
        <taxon>Methanomicrobia</taxon>
        <taxon>Candidatus Methanophagales</taxon>
        <taxon>Candidatus Methanophagaceae</taxon>
        <taxon>Candidatus Methanophaga</taxon>
    </lineage>
</organism>
<protein>
    <submittedName>
        <fullName evidence="1">Uncharacterized protein</fullName>
    </submittedName>
</protein>